<evidence type="ECO:0000256" key="1">
    <source>
        <dbReference type="SAM" id="SignalP"/>
    </source>
</evidence>
<dbReference type="Proteomes" id="UP000000787">
    <property type="component" value="Chromosome"/>
</dbReference>
<dbReference type="InParanoid" id="A9B4V0"/>
<organism evidence="2 3">
    <name type="scientific">Herpetosiphon aurantiacus (strain ATCC 23779 / DSM 785 / 114-95)</name>
    <dbReference type="NCBI Taxonomy" id="316274"/>
    <lineage>
        <taxon>Bacteria</taxon>
        <taxon>Bacillati</taxon>
        <taxon>Chloroflexota</taxon>
        <taxon>Chloroflexia</taxon>
        <taxon>Herpetosiphonales</taxon>
        <taxon>Herpetosiphonaceae</taxon>
        <taxon>Herpetosiphon</taxon>
    </lineage>
</organism>
<evidence type="ECO:0000313" key="3">
    <source>
        <dbReference type="Proteomes" id="UP000000787"/>
    </source>
</evidence>
<proteinExistence type="predicted"/>
<gene>
    <name evidence="2" type="ordered locus">Haur_3035</name>
</gene>
<feature type="signal peptide" evidence="1">
    <location>
        <begin position="1"/>
        <end position="23"/>
    </location>
</feature>
<keyword evidence="3" id="KW-1185">Reference proteome</keyword>
<dbReference type="SUPFAM" id="SSF141072">
    <property type="entry name" value="CalX-like"/>
    <property type="match status" value="1"/>
</dbReference>
<reference evidence="2 3" key="1">
    <citation type="journal article" date="2011" name="Stand. Genomic Sci.">
        <title>Complete genome sequence of the filamentous gliding predatory bacterium Herpetosiphon aurantiacus type strain (114-95(T)).</title>
        <authorList>
            <person name="Kiss H."/>
            <person name="Nett M."/>
            <person name="Domin N."/>
            <person name="Martin K."/>
            <person name="Maresca J.A."/>
            <person name="Copeland A."/>
            <person name="Lapidus A."/>
            <person name="Lucas S."/>
            <person name="Berry K.W."/>
            <person name="Glavina Del Rio T."/>
            <person name="Dalin E."/>
            <person name="Tice H."/>
            <person name="Pitluck S."/>
            <person name="Richardson P."/>
            <person name="Bruce D."/>
            <person name="Goodwin L."/>
            <person name="Han C."/>
            <person name="Detter J.C."/>
            <person name="Schmutz J."/>
            <person name="Brettin T."/>
            <person name="Land M."/>
            <person name="Hauser L."/>
            <person name="Kyrpides N.C."/>
            <person name="Ivanova N."/>
            <person name="Goker M."/>
            <person name="Woyke T."/>
            <person name="Klenk H.P."/>
            <person name="Bryant D.A."/>
        </authorList>
    </citation>
    <scope>NUCLEOTIDE SEQUENCE [LARGE SCALE GENOMIC DNA]</scope>
    <source>
        <strain evidence="3">ATCC 23779 / DSM 785 / 114-95</strain>
    </source>
</reference>
<dbReference type="InterPro" id="IPR038081">
    <property type="entry name" value="CalX-like_sf"/>
</dbReference>
<sequence length="323" mass="35048">MAFKRLLILIIVAIGFGPTASLAQTAPNPQPELKTIQPVVEQPTGVEALPLVKWDAIDVTVVEGQDVWLALRTDTPIETTSGIKIDIQLYTSNASNGADINDDFESEITLPQTNQSRNNQITGYITGTSQVLYIQLRTIPDTIIEPNEIFFVDVIISNGTIESRGNRATITIAKDEKFYPAFANWQGCQDVNEPANNTAAGSGILAISGGACTSDFVGENAGTSSAVDYYRLSSATNGNLSLRLKNTTPDQHNFNLYLYKYNPSTTRYDLVAQSTNDNQVDDLINLAIVANTSNDNGLYLAAAYWATSTGDKTPTYELTATMQ</sequence>
<accession>A9B4V0</accession>
<dbReference type="STRING" id="316274.Haur_3035"/>
<protein>
    <recommendedName>
        <fullName evidence="4">Calx-beta domain-containing protein</fullName>
    </recommendedName>
</protein>
<evidence type="ECO:0008006" key="4">
    <source>
        <dbReference type="Google" id="ProtNLM"/>
    </source>
</evidence>
<dbReference type="BioCyc" id="HAUR316274:GHYA-3067-MONOMER"/>
<dbReference type="EMBL" id="CP000875">
    <property type="protein sequence ID" value="ABX05673.1"/>
    <property type="molecule type" value="Genomic_DNA"/>
</dbReference>
<dbReference type="HOGENOM" id="CLU_979243_0_0_0"/>
<dbReference type="AlphaFoldDB" id="A9B4V0"/>
<evidence type="ECO:0000313" key="2">
    <source>
        <dbReference type="EMBL" id="ABX05673.1"/>
    </source>
</evidence>
<name>A9B4V0_HERA2</name>
<feature type="chain" id="PRO_5002732461" description="Calx-beta domain-containing protein" evidence="1">
    <location>
        <begin position="24"/>
        <end position="323"/>
    </location>
</feature>
<dbReference type="KEGG" id="hau:Haur_3035"/>
<keyword evidence="1" id="KW-0732">Signal</keyword>